<dbReference type="STRING" id="467200.SSRG_01919"/>
<feature type="region of interest" description="Disordered" evidence="7">
    <location>
        <begin position="69"/>
        <end position="109"/>
    </location>
</feature>
<dbReference type="Pfam" id="PF00872">
    <property type="entry name" value="Transposase_mut"/>
    <property type="match status" value="1"/>
</dbReference>
<keyword evidence="4 6" id="KW-0238">DNA-binding</keyword>
<dbReference type="GO" id="GO:0004803">
    <property type="term" value="F:transposase activity"/>
    <property type="evidence" value="ECO:0007669"/>
    <property type="project" value="UniProtKB-UniRule"/>
</dbReference>
<dbReference type="InterPro" id="IPR001207">
    <property type="entry name" value="Transposase_mutator"/>
</dbReference>
<name>D9XKW9_9ACTN</name>
<evidence type="ECO:0000313" key="9">
    <source>
        <dbReference type="Proteomes" id="UP000002968"/>
    </source>
</evidence>
<organism evidence="8 9">
    <name type="scientific">Streptomyces griseoflavus Tu4000</name>
    <dbReference type="NCBI Taxonomy" id="467200"/>
    <lineage>
        <taxon>Bacteria</taxon>
        <taxon>Bacillati</taxon>
        <taxon>Actinomycetota</taxon>
        <taxon>Actinomycetes</taxon>
        <taxon>Kitasatosporales</taxon>
        <taxon>Streptomycetaceae</taxon>
        <taxon>Streptomyces</taxon>
    </lineage>
</organism>
<dbReference type="PANTHER" id="PTHR33217:SF8">
    <property type="entry name" value="MUTATOR FAMILY TRANSPOSASE"/>
    <property type="match status" value="1"/>
</dbReference>
<keyword evidence="6" id="KW-0814">Transposable element</keyword>
<comment type="similarity">
    <text evidence="2 6">Belongs to the transposase mutator family.</text>
</comment>
<keyword evidence="5 6" id="KW-0233">DNA recombination</keyword>
<reference evidence="8" key="1">
    <citation type="submission" date="2009-02" db="EMBL/GenBank/DDBJ databases">
        <title>Annotation of Streptomyces griseoflavus strain Tu4000.</title>
        <authorList>
            <consortium name="The Broad Institute Genome Sequencing Platform"/>
            <consortium name="Broad Institute Microbial Sequencing Center"/>
            <person name="Fischbach M."/>
            <person name="Godfrey P."/>
            <person name="Ward D."/>
            <person name="Young S."/>
            <person name="Zeng Q."/>
            <person name="Koehrsen M."/>
            <person name="Alvarado L."/>
            <person name="Berlin A.M."/>
            <person name="Bochicchio J."/>
            <person name="Borenstein D."/>
            <person name="Chapman S.B."/>
            <person name="Chen Z."/>
            <person name="Engels R."/>
            <person name="Freedman E."/>
            <person name="Gellesch M."/>
            <person name="Goldberg J."/>
            <person name="Griggs A."/>
            <person name="Gujja S."/>
            <person name="Heilman E.R."/>
            <person name="Heiman D.I."/>
            <person name="Hepburn T.A."/>
            <person name="Howarth C."/>
            <person name="Jen D."/>
            <person name="Larson L."/>
            <person name="Lewis B."/>
            <person name="Mehta T."/>
            <person name="Park D."/>
            <person name="Pearson M."/>
            <person name="Richards J."/>
            <person name="Roberts A."/>
            <person name="Saif S."/>
            <person name="Shea T.D."/>
            <person name="Shenoy N."/>
            <person name="Sisk P."/>
            <person name="Stolte C."/>
            <person name="Sykes S.N."/>
            <person name="Thomson T."/>
            <person name="Walk T."/>
            <person name="White J."/>
            <person name="Yandava C."/>
            <person name="Straight P."/>
            <person name="Clardy J."/>
            <person name="Hung D."/>
            <person name="Kolter R."/>
            <person name="Mekalanos J."/>
            <person name="Walker S."/>
            <person name="Walsh C.T."/>
            <person name="Wieland-Brown L.C."/>
            <person name="Haas B."/>
            <person name="Nusbaum C."/>
            <person name="Birren B."/>
        </authorList>
    </citation>
    <scope>NUCLEOTIDE SEQUENCE [LARGE SCALE GENOMIC DNA]</scope>
    <source>
        <strain evidence="8">Tu4000</strain>
    </source>
</reference>
<dbReference type="GO" id="GO:0003677">
    <property type="term" value="F:DNA binding"/>
    <property type="evidence" value="ECO:0007669"/>
    <property type="project" value="UniProtKB-UniRule"/>
</dbReference>
<keyword evidence="3 6" id="KW-0815">Transposition</keyword>
<evidence type="ECO:0000256" key="3">
    <source>
        <dbReference type="ARBA" id="ARBA00022578"/>
    </source>
</evidence>
<evidence type="ECO:0000256" key="1">
    <source>
        <dbReference type="ARBA" id="ARBA00002190"/>
    </source>
</evidence>
<dbReference type="GO" id="GO:0006313">
    <property type="term" value="P:DNA transposition"/>
    <property type="evidence" value="ECO:0007669"/>
    <property type="project" value="UniProtKB-UniRule"/>
</dbReference>
<evidence type="ECO:0000256" key="7">
    <source>
        <dbReference type="SAM" id="MobiDB-lite"/>
    </source>
</evidence>
<proteinExistence type="inferred from homology"/>
<protein>
    <recommendedName>
        <fullName evidence="6">Mutator family transposase</fullName>
    </recommendedName>
</protein>
<gene>
    <name evidence="8" type="ORF">SSRG_01919</name>
</gene>
<dbReference type="HOGENOM" id="CLU_1795381_0_0_11"/>
<dbReference type="Proteomes" id="UP000002968">
    <property type="component" value="Unassembled WGS sequence"/>
</dbReference>
<feature type="compositionally biased region" description="Basic and acidic residues" evidence="7">
    <location>
        <begin position="73"/>
        <end position="85"/>
    </location>
</feature>
<evidence type="ECO:0000256" key="4">
    <source>
        <dbReference type="ARBA" id="ARBA00023125"/>
    </source>
</evidence>
<dbReference type="AlphaFoldDB" id="D9XKW9"/>
<keyword evidence="9" id="KW-1185">Reference proteome</keyword>
<sequence length="144" mass="15877">MDERFALLETELAKGPAANGWEDQRWTLERVRTLIGRQFQVSCRSEGLKLTGWGGLRQQLTKRVLDSALEGEITDRPGYGKHDAEGQGSGNSRNGARPKTVLPDVGPVEARVQRDVAGTFERQLVARANRTCPAAPRSRPAPTR</sequence>
<accession>D9XKW9</accession>
<evidence type="ECO:0000313" key="8">
    <source>
        <dbReference type="EMBL" id="EFL39115.1"/>
    </source>
</evidence>
<dbReference type="EMBL" id="GG657758">
    <property type="protein sequence ID" value="EFL39115.1"/>
    <property type="molecule type" value="Genomic_DNA"/>
</dbReference>
<evidence type="ECO:0000256" key="5">
    <source>
        <dbReference type="ARBA" id="ARBA00023172"/>
    </source>
</evidence>
<dbReference type="PANTHER" id="PTHR33217">
    <property type="entry name" value="TRANSPOSASE FOR INSERTION SEQUENCE ELEMENT IS1081"/>
    <property type="match status" value="1"/>
</dbReference>
<evidence type="ECO:0000256" key="6">
    <source>
        <dbReference type="RuleBase" id="RU365089"/>
    </source>
</evidence>
<evidence type="ECO:0000256" key="2">
    <source>
        <dbReference type="ARBA" id="ARBA00010961"/>
    </source>
</evidence>
<comment type="function">
    <text evidence="1 6">Required for the transposition of the insertion element.</text>
</comment>